<dbReference type="Gene3D" id="3.40.50.850">
    <property type="entry name" value="Isochorismatase-like"/>
    <property type="match status" value="1"/>
</dbReference>
<dbReference type="EMBL" id="JADIKJ010000002">
    <property type="protein sequence ID" value="MFK2899330.1"/>
    <property type="molecule type" value="Genomic_DNA"/>
</dbReference>
<dbReference type="SUPFAM" id="SSF52499">
    <property type="entry name" value="Isochorismatase-like hydrolases"/>
    <property type="match status" value="1"/>
</dbReference>
<dbReference type="InterPro" id="IPR000868">
    <property type="entry name" value="Isochorismatase-like_dom"/>
</dbReference>
<keyword evidence="4" id="KW-1185">Reference proteome</keyword>
<evidence type="ECO:0000256" key="1">
    <source>
        <dbReference type="ARBA" id="ARBA00022801"/>
    </source>
</evidence>
<evidence type="ECO:0000313" key="4">
    <source>
        <dbReference type="Proteomes" id="UP001620461"/>
    </source>
</evidence>
<feature type="domain" description="Isochorismatase-like" evidence="2">
    <location>
        <begin position="15"/>
        <end position="120"/>
    </location>
</feature>
<proteinExistence type="predicted"/>
<dbReference type="CDD" id="cd00431">
    <property type="entry name" value="cysteine_hydrolases"/>
    <property type="match status" value="1"/>
</dbReference>
<accession>A0ABW8JHQ1</accession>
<dbReference type="PANTHER" id="PTHR43540:SF6">
    <property type="entry name" value="ISOCHORISMATASE-LIKE DOMAIN-CONTAINING PROTEIN"/>
    <property type="match status" value="1"/>
</dbReference>
<evidence type="ECO:0000259" key="2">
    <source>
        <dbReference type="Pfam" id="PF00857"/>
    </source>
</evidence>
<dbReference type="RefSeq" id="WP_404545016.1">
    <property type="nucleotide sequence ID" value="NZ_JADIKJ010000002.1"/>
</dbReference>
<dbReference type="Pfam" id="PF00857">
    <property type="entry name" value="Isochorismatase"/>
    <property type="match status" value="1"/>
</dbReference>
<keyword evidence="1 3" id="KW-0378">Hydrolase</keyword>
<dbReference type="InterPro" id="IPR050272">
    <property type="entry name" value="Isochorismatase-like_hydrls"/>
</dbReference>
<comment type="caution">
    <text evidence="3">The sequence shown here is derived from an EMBL/GenBank/DDBJ whole genome shotgun (WGS) entry which is preliminary data.</text>
</comment>
<sequence length="186" mass="20934">MSRGQAHEFQFEQATLLVVDLISDYAFPDGEALAKHARCIARAVTKLAVRFREHERPVIYVNDNYGRWRSNFNEWVNWAQASTTGHDIVATVQPHPDDYFVLKPRHSAFYETPLPSLLESCISAVWRSPASLAIPVSCIRPWKHSRKLGVWAPEDGAASVSNGRNERAIACIRESMEGATAPIDHH</sequence>
<dbReference type="GO" id="GO:0016787">
    <property type="term" value="F:hydrolase activity"/>
    <property type="evidence" value="ECO:0007669"/>
    <property type="project" value="UniProtKB-KW"/>
</dbReference>
<gene>
    <name evidence="3" type="ORF">ISP15_03215</name>
</gene>
<organism evidence="3 4">
    <name type="scientific">Dyella jejuensis</name>
    <dbReference type="NCBI Taxonomy" id="1432009"/>
    <lineage>
        <taxon>Bacteria</taxon>
        <taxon>Pseudomonadati</taxon>
        <taxon>Pseudomonadota</taxon>
        <taxon>Gammaproteobacteria</taxon>
        <taxon>Lysobacterales</taxon>
        <taxon>Rhodanobacteraceae</taxon>
        <taxon>Dyella</taxon>
    </lineage>
</organism>
<dbReference type="Proteomes" id="UP001620461">
    <property type="component" value="Unassembled WGS sequence"/>
</dbReference>
<reference evidence="3 4" key="1">
    <citation type="submission" date="2020-10" db="EMBL/GenBank/DDBJ databases">
        <title>Phylogeny of dyella-like bacteria.</title>
        <authorList>
            <person name="Fu J."/>
        </authorList>
    </citation>
    <scope>NUCLEOTIDE SEQUENCE [LARGE SCALE GENOMIC DNA]</scope>
    <source>
        <strain evidence="3 4">JP1</strain>
    </source>
</reference>
<name>A0ABW8JHQ1_9GAMM</name>
<evidence type="ECO:0000313" key="3">
    <source>
        <dbReference type="EMBL" id="MFK2899330.1"/>
    </source>
</evidence>
<dbReference type="InterPro" id="IPR036380">
    <property type="entry name" value="Isochorismatase-like_sf"/>
</dbReference>
<dbReference type="PANTHER" id="PTHR43540">
    <property type="entry name" value="PEROXYUREIDOACRYLATE/UREIDOACRYLATE AMIDOHYDROLASE-RELATED"/>
    <property type="match status" value="1"/>
</dbReference>
<protein>
    <submittedName>
        <fullName evidence="3">Cysteine hydrolase</fullName>
    </submittedName>
</protein>